<feature type="region of interest" description="Disordered" evidence="1">
    <location>
        <begin position="37"/>
        <end position="56"/>
    </location>
</feature>
<evidence type="ECO:0000313" key="3">
    <source>
        <dbReference type="Proteomes" id="UP001634394"/>
    </source>
</evidence>
<name>A0ABD3XQT2_SINWO</name>
<accession>A0ABD3XQT2</accession>
<evidence type="ECO:0000256" key="1">
    <source>
        <dbReference type="SAM" id="MobiDB-lite"/>
    </source>
</evidence>
<dbReference type="EMBL" id="JBJQND010000001">
    <property type="protein sequence ID" value="KAL3888587.1"/>
    <property type="molecule type" value="Genomic_DNA"/>
</dbReference>
<evidence type="ECO:0000313" key="2">
    <source>
        <dbReference type="EMBL" id="KAL3888587.1"/>
    </source>
</evidence>
<feature type="compositionally biased region" description="Polar residues" evidence="1">
    <location>
        <begin position="41"/>
        <end position="56"/>
    </location>
</feature>
<protein>
    <submittedName>
        <fullName evidence="2">Uncharacterized protein</fullName>
    </submittedName>
</protein>
<keyword evidence="3" id="KW-1185">Reference proteome</keyword>
<dbReference type="Proteomes" id="UP001634394">
    <property type="component" value="Unassembled WGS sequence"/>
</dbReference>
<sequence length="56" mass="6115">MRAVITLLTVPFADKNPQMNEFLTQIRSNSELASMFESIQKDASASSSDTTGMDTS</sequence>
<comment type="caution">
    <text evidence="2">The sequence shown here is derived from an EMBL/GenBank/DDBJ whole genome shotgun (WGS) entry which is preliminary data.</text>
</comment>
<gene>
    <name evidence="2" type="ORF">ACJMK2_000952</name>
</gene>
<organism evidence="2 3">
    <name type="scientific">Sinanodonta woodiana</name>
    <name type="common">Chinese pond mussel</name>
    <name type="synonym">Anodonta woodiana</name>
    <dbReference type="NCBI Taxonomy" id="1069815"/>
    <lineage>
        <taxon>Eukaryota</taxon>
        <taxon>Metazoa</taxon>
        <taxon>Spiralia</taxon>
        <taxon>Lophotrochozoa</taxon>
        <taxon>Mollusca</taxon>
        <taxon>Bivalvia</taxon>
        <taxon>Autobranchia</taxon>
        <taxon>Heteroconchia</taxon>
        <taxon>Palaeoheterodonta</taxon>
        <taxon>Unionida</taxon>
        <taxon>Unionoidea</taxon>
        <taxon>Unionidae</taxon>
        <taxon>Unioninae</taxon>
        <taxon>Sinanodonta</taxon>
    </lineage>
</organism>
<proteinExistence type="predicted"/>
<dbReference type="AlphaFoldDB" id="A0ABD3XQT2"/>
<reference evidence="2 3" key="1">
    <citation type="submission" date="2024-11" db="EMBL/GenBank/DDBJ databases">
        <title>Chromosome-level genome assembly of the freshwater bivalve Anodonta woodiana.</title>
        <authorList>
            <person name="Chen X."/>
        </authorList>
    </citation>
    <scope>NUCLEOTIDE SEQUENCE [LARGE SCALE GENOMIC DNA]</scope>
    <source>
        <strain evidence="2">MN2024</strain>
        <tissue evidence="2">Gills</tissue>
    </source>
</reference>